<evidence type="ECO:0000259" key="7">
    <source>
        <dbReference type="Pfam" id="PF08281"/>
    </source>
</evidence>
<dbReference type="InterPro" id="IPR039425">
    <property type="entry name" value="RNA_pol_sigma-70-like"/>
</dbReference>
<evidence type="ECO:0000256" key="5">
    <source>
        <dbReference type="SAM" id="MobiDB-lite"/>
    </source>
</evidence>
<dbReference type="InterPro" id="IPR007627">
    <property type="entry name" value="RNA_pol_sigma70_r2"/>
</dbReference>
<dbReference type="Proteomes" id="UP000199207">
    <property type="component" value="Unassembled WGS sequence"/>
</dbReference>
<dbReference type="SUPFAM" id="SSF88946">
    <property type="entry name" value="Sigma2 domain of RNA polymerase sigma factors"/>
    <property type="match status" value="1"/>
</dbReference>
<feature type="compositionally biased region" description="Low complexity" evidence="5">
    <location>
        <begin position="186"/>
        <end position="214"/>
    </location>
</feature>
<dbReference type="GO" id="GO:0016987">
    <property type="term" value="F:sigma factor activity"/>
    <property type="evidence" value="ECO:0007669"/>
    <property type="project" value="UniProtKB-KW"/>
</dbReference>
<dbReference type="Gene3D" id="1.10.1740.10">
    <property type="match status" value="1"/>
</dbReference>
<organism evidence="8 9">
    <name type="scientific">Streptomyces aidingensis</name>
    <dbReference type="NCBI Taxonomy" id="910347"/>
    <lineage>
        <taxon>Bacteria</taxon>
        <taxon>Bacillati</taxon>
        <taxon>Actinomycetota</taxon>
        <taxon>Actinomycetes</taxon>
        <taxon>Kitasatosporales</taxon>
        <taxon>Streptomycetaceae</taxon>
        <taxon>Streptomyces</taxon>
    </lineage>
</organism>
<dbReference type="InterPro" id="IPR013249">
    <property type="entry name" value="RNA_pol_sigma70_r4_t2"/>
</dbReference>
<dbReference type="Pfam" id="PF08281">
    <property type="entry name" value="Sigma70_r4_2"/>
    <property type="match status" value="1"/>
</dbReference>
<dbReference type="SUPFAM" id="SSF88659">
    <property type="entry name" value="Sigma3 and sigma4 domains of RNA polymerase sigma factors"/>
    <property type="match status" value="1"/>
</dbReference>
<sequence>MAHETPPRWDRAMRERLREGEAAALAELYDRFASLSYSIAARLVGDGEAAAEVTREVFAGLWESPDRFDPARGPMRSWVAAEAHRLGVARLRERAAGEPEQLAAQVRAASTAARADYIATSMPAPLRDALALTRFQRLSYGEVAERLGIAEDEARRRLRLGLQLLATAAGYGGTGESRGSGRAEEAPTMTPPSAVAAPPPAAFTGPPVVTCGPEPGAPGAPGAPGTLRRDGGEGE</sequence>
<dbReference type="NCBIfam" id="TIGR02937">
    <property type="entry name" value="sigma70-ECF"/>
    <property type="match status" value="1"/>
</dbReference>
<dbReference type="PANTHER" id="PTHR43133:SF62">
    <property type="entry name" value="RNA POLYMERASE SIGMA FACTOR SIGZ"/>
    <property type="match status" value="1"/>
</dbReference>
<dbReference type="PANTHER" id="PTHR43133">
    <property type="entry name" value="RNA POLYMERASE ECF-TYPE SIGMA FACTO"/>
    <property type="match status" value="1"/>
</dbReference>
<gene>
    <name evidence="8" type="ORF">SAMN05421773_102309</name>
</gene>
<dbReference type="GO" id="GO:0006352">
    <property type="term" value="P:DNA-templated transcription initiation"/>
    <property type="evidence" value="ECO:0007669"/>
    <property type="project" value="InterPro"/>
</dbReference>
<evidence type="ECO:0000256" key="1">
    <source>
        <dbReference type="ARBA" id="ARBA00010641"/>
    </source>
</evidence>
<dbReference type="OrthoDB" id="9784272at2"/>
<dbReference type="InterPro" id="IPR036388">
    <property type="entry name" value="WH-like_DNA-bd_sf"/>
</dbReference>
<keyword evidence="2" id="KW-0805">Transcription regulation</keyword>
<evidence type="ECO:0000256" key="4">
    <source>
        <dbReference type="ARBA" id="ARBA00023163"/>
    </source>
</evidence>
<dbReference type="Gene3D" id="1.10.10.10">
    <property type="entry name" value="Winged helix-like DNA-binding domain superfamily/Winged helix DNA-binding domain"/>
    <property type="match status" value="1"/>
</dbReference>
<evidence type="ECO:0000256" key="3">
    <source>
        <dbReference type="ARBA" id="ARBA00023082"/>
    </source>
</evidence>
<evidence type="ECO:0000313" key="9">
    <source>
        <dbReference type="Proteomes" id="UP000199207"/>
    </source>
</evidence>
<evidence type="ECO:0000313" key="8">
    <source>
        <dbReference type="EMBL" id="SFC20766.1"/>
    </source>
</evidence>
<evidence type="ECO:0000256" key="2">
    <source>
        <dbReference type="ARBA" id="ARBA00023015"/>
    </source>
</evidence>
<accession>A0A1I1HAG6</accession>
<feature type="region of interest" description="Disordered" evidence="5">
    <location>
        <begin position="170"/>
        <end position="235"/>
    </location>
</feature>
<dbReference type="RefSeq" id="WP_093837609.1">
    <property type="nucleotide sequence ID" value="NZ_FOLM01000002.1"/>
</dbReference>
<evidence type="ECO:0000259" key="6">
    <source>
        <dbReference type="Pfam" id="PF04542"/>
    </source>
</evidence>
<name>A0A1I1HAG6_9ACTN</name>
<dbReference type="InterPro" id="IPR013324">
    <property type="entry name" value="RNA_pol_sigma_r3/r4-like"/>
</dbReference>
<dbReference type="Pfam" id="PF04542">
    <property type="entry name" value="Sigma70_r2"/>
    <property type="match status" value="1"/>
</dbReference>
<dbReference type="InterPro" id="IPR014284">
    <property type="entry name" value="RNA_pol_sigma-70_dom"/>
</dbReference>
<dbReference type="AlphaFoldDB" id="A0A1I1HAG6"/>
<dbReference type="GO" id="GO:0003677">
    <property type="term" value="F:DNA binding"/>
    <property type="evidence" value="ECO:0007669"/>
    <property type="project" value="InterPro"/>
</dbReference>
<dbReference type="EMBL" id="FOLM01000002">
    <property type="protein sequence ID" value="SFC20766.1"/>
    <property type="molecule type" value="Genomic_DNA"/>
</dbReference>
<feature type="domain" description="RNA polymerase sigma-70 region 2" evidence="6">
    <location>
        <begin position="28"/>
        <end position="94"/>
    </location>
</feature>
<keyword evidence="4" id="KW-0804">Transcription</keyword>
<dbReference type="STRING" id="910347.SAMN05421773_102309"/>
<proteinExistence type="inferred from homology"/>
<keyword evidence="9" id="KW-1185">Reference proteome</keyword>
<dbReference type="InterPro" id="IPR013325">
    <property type="entry name" value="RNA_pol_sigma_r2"/>
</dbReference>
<reference evidence="8 9" key="1">
    <citation type="submission" date="2016-10" db="EMBL/GenBank/DDBJ databases">
        <authorList>
            <person name="de Groot N.N."/>
        </authorList>
    </citation>
    <scope>NUCLEOTIDE SEQUENCE [LARGE SCALE GENOMIC DNA]</scope>
    <source>
        <strain evidence="8 9">CGMCC 4.5739</strain>
    </source>
</reference>
<feature type="domain" description="RNA polymerase sigma factor 70 region 4 type 2" evidence="7">
    <location>
        <begin position="121"/>
        <end position="164"/>
    </location>
</feature>
<keyword evidence="3" id="KW-0731">Sigma factor</keyword>
<protein>
    <submittedName>
        <fullName evidence="8">RNA polymerase sigma-70 factor, ECF subfamily</fullName>
    </submittedName>
</protein>
<comment type="similarity">
    <text evidence="1">Belongs to the sigma-70 factor family. ECF subfamily.</text>
</comment>